<feature type="compositionally biased region" description="Low complexity" evidence="1">
    <location>
        <begin position="129"/>
        <end position="143"/>
    </location>
</feature>
<organism evidence="3 4">
    <name type="scientific">Seiridium cardinale</name>
    <dbReference type="NCBI Taxonomy" id="138064"/>
    <lineage>
        <taxon>Eukaryota</taxon>
        <taxon>Fungi</taxon>
        <taxon>Dikarya</taxon>
        <taxon>Ascomycota</taxon>
        <taxon>Pezizomycotina</taxon>
        <taxon>Sordariomycetes</taxon>
        <taxon>Xylariomycetidae</taxon>
        <taxon>Amphisphaeriales</taxon>
        <taxon>Sporocadaceae</taxon>
        <taxon>Seiridium</taxon>
    </lineage>
</organism>
<reference evidence="3 4" key="1">
    <citation type="submission" date="2024-02" db="EMBL/GenBank/DDBJ databases">
        <title>First draft genome assembly of two strains of Seiridium cardinale.</title>
        <authorList>
            <person name="Emiliani G."/>
            <person name="Scali E."/>
        </authorList>
    </citation>
    <scope>NUCLEOTIDE SEQUENCE [LARGE SCALE GENOMIC DNA]</scope>
    <source>
        <strain evidence="3 4">BM-138-000479</strain>
    </source>
</reference>
<comment type="caution">
    <text evidence="3">The sequence shown here is derived from an EMBL/GenBank/DDBJ whole genome shotgun (WGS) entry which is preliminary data.</text>
</comment>
<protein>
    <recommendedName>
        <fullName evidence="2">C2H2-type domain-containing protein</fullName>
    </recommendedName>
</protein>
<evidence type="ECO:0000313" key="4">
    <source>
        <dbReference type="Proteomes" id="UP001465668"/>
    </source>
</evidence>
<dbReference type="SMART" id="SM00355">
    <property type="entry name" value="ZnF_C2H2"/>
    <property type="match status" value="4"/>
</dbReference>
<accession>A0ABR2X9V4</accession>
<name>A0ABR2X9V4_9PEZI</name>
<feature type="domain" description="C2H2-type" evidence="2">
    <location>
        <begin position="233"/>
        <end position="257"/>
    </location>
</feature>
<dbReference type="PANTHER" id="PTHR23225:SF2">
    <property type="entry name" value="AT09679P-RELATED"/>
    <property type="match status" value="1"/>
</dbReference>
<dbReference type="Proteomes" id="UP001465668">
    <property type="component" value="Unassembled WGS sequence"/>
</dbReference>
<dbReference type="InterPro" id="IPR039970">
    <property type="entry name" value="TF_Grauzone"/>
</dbReference>
<feature type="region of interest" description="Disordered" evidence="1">
    <location>
        <begin position="119"/>
        <end position="148"/>
    </location>
</feature>
<feature type="domain" description="C2H2-type" evidence="2">
    <location>
        <begin position="261"/>
        <end position="288"/>
    </location>
</feature>
<sequence>MVQILNASAWKKHLFVDLQPYLCPYDGCNHNSSPFQTKVEWTSHLLVDHIGGRQTKFDCPLCKQGIAGDSMPIVKHLSQHLEEIALTALPNNDDPDENNDEESTIWHQATTAHEMLHHGKTESMEQSLSPRSSPISHPQSPSSEITGDWPTVYNAAPTTEESFQDETKEVTAVPYIPNHHPSILVDKGTIRKAQAYHEAYRPSAADIFPHPSLLKPFSQQTSKGPPLLVKGGFACSECPNGVFEDQASLQIHIRQQHTRPFGCVFGFAGCESTFASKNEWKRHVATQHLLLIYWLCQQDSCAKFSNTLGSRRLPTGAIPERITQPDTQSGRQYLPNGAIFNRKDLYTQHLRRMHVPPAVKRQYKAKIILPEWEDRVRVCQEEAIQTRCELPTYLMCPAPNCNVETRGPNAWDDRMEHTANHLEKAAKGLEPPFSFGGVHDPTLMAWVSRPDVAIVKSDGKGGWVLNNPMEQVRTHSAINSEEDAPGEKMVS</sequence>
<gene>
    <name evidence="3" type="ORF">SCAR479_12819</name>
</gene>
<feature type="domain" description="C2H2-type" evidence="2">
    <location>
        <begin position="57"/>
        <end position="80"/>
    </location>
</feature>
<dbReference type="EMBL" id="JARVKM010000091">
    <property type="protein sequence ID" value="KAK9770548.1"/>
    <property type="molecule type" value="Genomic_DNA"/>
</dbReference>
<evidence type="ECO:0000313" key="3">
    <source>
        <dbReference type="EMBL" id="KAK9770548.1"/>
    </source>
</evidence>
<dbReference type="PANTHER" id="PTHR23225">
    <property type="entry name" value="ZINC FINGER PROTEIN"/>
    <property type="match status" value="1"/>
</dbReference>
<feature type="domain" description="C2H2-type" evidence="2">
    <location>
        <begin position="21"/>
        <end position="49"/>
    </location>
</feature>
<evidence type="ECO:0000256" key="1">
    <source>
        <dbReference type="SAM" id="MobiDB-lite"/>
    </source>
</evidence>
<evidence type="ECO:0000259" key="2">
    <source>
        <dbReference type="SMART" id="SM00355"/>
    </source>
</evidence>
<proteinExistence type="predicted"/>
<dbReference type="Gene3D" id="3.30.160.60">
    <property type="entry name" value="Classic Zinc Finger"/>
    <property type="match status" value="1"/>
</dbReference>
<dbReference type="InterPro" id="IPR013087">
    <property type="entry name" value="Znf_C2H2_type"/>
</dbReference>
<keyword evidence="4" id="KW-1185">Reference proteome</keyword>